<dbReference type="Gene3D" id="1.20.5.190">
    <property type="match status" value="1"/>
</dbReference>
<dbReference type="InterPro" id="IPR000048">
    <property type="entry name" value="IQ_motif_EF-hand-BS"/>
</dbReference>
<dbReference type="PROSITE" id="PS50096">
    <property type="entry name" value="IQ"/>
    <property type="match status" value="2"/>
</dbReference>
<dbReference type="Pfam" id="PF13178">
    <property type="entry name" value="DUF4005"/>
    <property type="match status" value="1"/>
</dbReference>
<dbReference type="CDD" id="cd23767">
    <property type="entry name" value="IQCD"/>
    <property type="match status" value="1"/>
</dbReference>
<evidence type="ECO:0000256" key="1">
    <source>
        <dbReference type="ARBA" id="ARBA00022860"/>
    </source>
</evidence>
<evidence type="ECO:0000256" key="2">
    <source>
        <dbReference type="ARBA" id="ARBA00024341"/>
    </source>
</evidence>
<sequence length="385" mass="43520">MGKAGKWIRNFLIGKKEEKDKKNDISSIEYTITTNMGTQVGTPKVKRRWSFGKIAGKVKAHKFSSSFDSIDTAKLPMNTMVESETLYRGIEIAAATKIQSIFRSFLARKALHALKGLVKLQALVRGHLVRKQTTATLRGMHALMAIQVRARIQRIQMTEEAQILVRKQSSEARNFPQDKGLKRAHSEEMGMSLKEMRGVMKSKSAHLNHSNVESPKLETFTTFYSKHLSVSKREHQYKEYTLTTAPNSPKNYPTMSQSNPTKVSSTPLHNHLYPPSYMTNTQSSKAKARSQSEPKQRPKLGMKQKNKYISPMNEMTAPVENQRQQLSSNSIRINHEKLDPWFNKLYGSTGSIKDSKCDSITSSTATSDSNYSNSLAAYEPHLVLY</sequence>
<keyword evidence="7" id="KW-1185">Reference proteome</keyword>
<feature type="compositionally biased region" description="Polar residues" evidence="4">
    <location>
        <begin position="243"/>
        <end position="268"/>
    </location>
</feature>
<accession>A0AAD7VJI0</accession>
<dbReference type="EMBL" id="JARAOO010000003">
    <property type="protein sequence ID" value="KAJ7978097.1"/>
    <property type="molecule type" value="Genomic_DNA"/>
</dbReference>
<dbReference type="Pfam" id="PF00612">
    <property type="entry name" value="IQ"/>
    <property type="match status" value="2"/>
</dbReference>
<dbReference type="KEGG" id="qsa:O6P43_007620"/>
<organism evidence="6 7">
    <name type="scientific">Quillaja saponaria</name>
    <name type="common">Soap bark tree</name>
    <dbReference type="NCBI Taxonomy" id="32244"/>
    <lineage>
        <taxon>Eukaryota</taxon>
        <taxon>Viridiplantae</taxon>
        <taxon>Streptophyta</taxon>
        <taxon>Embryophyta</taxon>
        <taxon>Tracheophyta</taxon>
        <taxon>Spermatophyta</taxon>
        <taxon>Magnoliopsida</taxon>
        <taxon>eudicotyledons</taxon>
        <taxon>Gunneridae</taxon>
        <taxon>Pentapetalae</taxon>
        <taxon>rosids</taxon>
        <taxon>fabids</taxon>
        <taxon>Fabales</taxon>
        <taxon>Quillajaceae</taxon>
        <taxon>Quillaja</taxon>
    </lineage>
</organism>
<dbReference type="Proteomes" id="UP001163823">
    <property type="component" value="Chromosome 3"/>
</dbReference>
<dbReference type="SMART" id="SM00015">
    <property type="entry name" value="IQ"/>
    <property type="match status" value="2"/>
</dbReference>
<keyword evidence="1" id="KW-0112">Calmodulin-binding</keyword>
<feature type="compositionally biased region" description="Polar residues" evidence="4">
    <location>
        <begin position="277"/>
        <end position="289"/>
    </location>
</feature>
<dbReference type="PANTHER" id="PTHR32295:SF263">
    <property type="entry name" value="DUF4005 DOMAIN-CONTAINING PROTEIN"/>
    <property type="match status" value="1"/>
</dbReference>
<comment type="similarity">
    <text evidence="2">Belongs to the IQD family.</text>
</comment>
<feature type="domain" description="DUF4005" evidence="5">
    <location>
        <begin position="251"/>
        <end position="330"/>
    </location>
</feature>
<dbReference type="InterPro" id="IPR025064">
    <property type="entry name" value="DUF4005"/>
</dbReference>
<name>A0AAD7VJI0_QUISA</name>
<comment type="caution">
    <text evidence="6">The sequence shown here is derived from an EMBL/GenBank/DDBJ whole genome shotgun (WGS) entry which is preliminary data.</text>
</comment>
<proteinExistence type="inferred from homology"/>
<protein>
    <submittedName>
        <fullName evidence="6">Protein IQ-DOMAIN 14</fullName>
    </submittedName>
</protein>
<gene>
    <name evidence="6" type="ORF">O6P43_007620</name>
</gene>
<feature type="region of interest" description="Disordered" evidence="4">
    <location>
        <begin position="243"/>
        <end position="305"/>
    </location>
</feature>
<evidence type="ECO:0000313" key="6">
    <source>
        <dbReference type="EMBL" id="KAJ7978097.1"/>
    </source>
</evidence>
<feature type="compositionally biased region" description="Low complexity" evidence="4">
    <location>
        <begin position="358"/>
        <end position="369"/>
    </location>
</feature>
<feature type="region of interest" description="Disordered" evidence="4">
    <location>
        <begin position="353"/>
        <end position="372"/>
    </location>
</feature>
<reference evidence="6" key="1">
    <citation type="journal article" date="2023" name="Science">
        <title>Elucidation of the pathway for biosynthesis of saponin adjuvants from the soapbark tree.</title>
        <authorList>
            <person name="Reed J."/>
            <person name="Orme A."/>
            <person name="El-Demerdash A."/>
            <person name="Owen C."/>
            <person name="Martin L.B.B."/>
            <person name="Misra R.C."/>
            <person name="Kikuchi S."/>
            <person name="Rejzek M."/>
            <person name="Martin A.C."/>
            <person name="Harkess A."/>
            <person name="Leebens-Mack J."/>
            <person name="Louveau T."/>
            <person name="Stephenson M.J."/>
            <person name="Osbourn A."/>
        </authorList>
    </citation>
    <scope>NUCLEOTIDE SEQUENCE</scope>
    <source>
        <strain evidence="6">S10</strain>
    </source>
</reference>
<evidence type="ECO:0000256" key="4">
    <source>
        <dbReference type="SAM" id="MobiDB-lite"/>
    </source>
</evidence>
<comment type="subunit">
    <text evidence="3">Binds to multiple calmodulin (CaM) in the presence of Ca(2+) and CaM-like proteins.</text>
</comment>
<dbReference type="AlphaFoldDB" id="A0AAD7VJI0"/>
<evidence type="ECO:0000259" key="5">
    <source>
        <dbReference type="Pfam" id="PF13178"/>
    </source>
</evidence>
<dbReference type="GO" id="GO:0005516">
    <property type="term" value="F:calmodulin binding"/>
    <property type="evidence" value="ECO:0007669"/>
    <property type="project" value="UniProtKB-KW"/>
</dbReference>
<evidence type="ECO:0000313" key="7">
    <source>
        <dbReference type="Proteomes" id="UP001163823"/>
    </source>
</evidence>
<evidence type="ECO:0000256" key="3">
    <source>
        <dbReference type="ARBA" id="ARBA00024378"/>
    </source>
</evidence>
<dbReference type="PANTHER" id="PTHR32295">
    <property type="entry name" value="IQ-DOMAIN 5-RELATED"/>
    <property type="match status" value="1"/>
</dbReference>